<gene>
    <name evidence="3" type="ORF">DWV45_07860</name>
</gene>
<evidence type="ECO:0000313" key="4">
    <source>
        <dbReference type="Proteomes" id="UP000283683"/>
    </source>
</evidence>
<feature type="transmembrane region" description="Helical" evidence="2">
    <location>
        <begin position="29"/>
        <end position="51"/>
    </location>
</feature>
<sequence length="544" mass="61394">MNYYELSNTVTPDTIGYKNGLWQKRYVQIYRVLTVVWSVLTLSLLFGMFHRDDYSSGMIKSCLLLFFAGIIFLVLMLIAVVNISAKRTENWSLQDRHDYNLAMYRTRYRNNRQLQSVVLIVMAKQQLLMSNYDLAAQALAMVDINCVKLPYLRDYYFCNAAVLFLCDKPGWQEWLDKCYAVPANQKQMTDMQIGALFLSENAKMDLCQAIYADTRIKHKWPTEIVVTAILVLYAGIFYGVGGLLSRGYHYRYWFELSSVLITYAGCMVLSLYWIIRWILFSDSVSKKSGGVRLFRKVILIVMWLCLMAAMVINLIISFIGMDTEKKAYANGLICMSTSDGYSTDEYYNIKVGPFLRRSLTFKETIKFGLINDDDSTGDSGNDAGDSGANDSENSTENNSQSYNDASENTENENAENENAGNENADESLDIESMAVYDYMSAAGILSAGDAGIIRNGSTAKGTFYSVFETGEADGNTYENRLVYDRVSENGQCDLFVYEQLVSGSDTRLLGFYAVNKTTNEVFSADRNSWGGVSSREYQDATGEN</sequence>
<accession>A0A413DM63</accession>
<feature type="compositionally biased region" description="Polar residues" evidence="1">
    <location>
        <begin position="392"/>
        <end position="402"/>
    </location>
</feature>
<feature type="transmembrane region" description="Helical" evidence="2">
    <location>
        <begin position="256"/>
        <end position="275"/>
    </location>
</feature>
<evidence type="ECO:0000256" key="2">
    <source>
        <dbReference type="SAM" id="Phobius"/>
    </source>
</evidence>
<keyword evidence="2" id="KW-1133">Transmembrane helix</keyword>
<protein>
    <submittedName>
        <fullName evidence="3">Uncharacterized protein</fullName>
    </submittedName>
</protein>
<comment type="caution">
    <text evidence="3">The sequence shown here is derived from an EMBL/GenBank/DDBJ whole genome shotgun (WGS) entry which is preliminary data.</text>
</comment>
<feature type="transmembrane region" description="Helical" evidence="2">
    <location>
        <begin position="63"/>
        <end position="83"/>
    </location>
</feature>
<reference evidence="3 4" key="1">
    <citation type="submission" date="2018-08" db="EMBL/GenBank/DDBJ databases">
        <title>A genome reference for cultivated species of the human gut microbiota.</title>
        <authorList>
            <person name="Zou Y."/>
            <person name="Xue W."/>
            <person name="Luo G."/>
        </authorList>
    </citation>
    <scope>NUCLEOTIDE SEQUENCE [LARGE SCALE GENOMIC DNA]</scope>
    <source>
        <strain evidence="3 4">AF06-19</strain>
    </source>
</reference>
<dbReference type="RefSeq" id="WP_118326752.1">
    <property type="nucleotide sequence ID" value="NZ_QSAZ01000006.1"/>
</dbReference>
<feature type="transmembrane region" description="Helical" evidence="2">
    <location>
        <begin position="296"/>
        <end position="320"/>
    </location>
</feature>
<evidence type="ECO:0000313" key="3">
    <source>
        <dbReference type="EMBL" id="RGW87337.1"/>
    </source>
</evidence>
<dbReference type="EMBL" id="QSAZ01000006">
    <property type="protein sequence ID" value="RGW87337.1"/>
    <property type="molecule type" value="Genomic_DNA"/>
</dbReference>
<keyword evidence="2" id="KW-0472">Membrane</keyword>
<feature type="region of interest" description="Disordered" evidence="1">
    <location>
        <begin position="376"/>
        <end position="426"/>
    </location>
</feature>
<organism evidence="3 4">
    <name type="scientific">Agathobacter rectalis</name>
    <dbReference type="NCBI Taxonomy" id="39491"/>
    <lineage>
        <taxon>Bacteria</taxon>
        <taxon>Bacillati</taxon>
        <taxon>Bacillota</taxon>
        <taxon>Clostridia</taxon>
        <taxon>Lachnospirales</taxon>
        <taxon>Lachnospiraceae</taxon>
        <taxon>Agathobacter</taxon>
    </lineage>
</organism>
<evidence type="ECO:0000256" key="1">
    <source>
        <dbReference type="SAM" id="MobiDB-lite"/>
    </source>
</evidence>
<proteinExistence type="predicted"/>
<keyword evidence="2" id="KW-0812">Transmembrane</keyword>
<dbReference type="Proteomes" id="UP000283683">
    <property type="component" value="Unassembled WGS sequence"/>
</dbReference>
<feature type="transmembrane region" description="Helical" evidence="2">
    <location>
        <begin position="224"/>
        <end position="244"/>
    </location>
</feature>
<name>A0A413DM63_9FIRM</name>
<dbReference type="AlphaFoldDB" id="A0A413DM63"/>
<feature type="compositionally biased region" description="Low complexity" evidence="1">
    <location>
        <begin position="377"/>
        <end position="391"/>
    </location>
</feature>